<proteinExistence type="predicted"/>
<reference evidence="2" key="1">
    <citation type="submission" date="2021-09" db="EMBL/GenBank/DDBJ databases">
        <authorList>
            <consortium name="AG Swart"/>
            <person name="Singh M."/>
            <person name="Singh A."/>
            <person name="Seah K."/>
            <person name="Emmerich C."/>
        </authorList>
    </citation>
    <scope>NUCLEOTIDE SEQUENCE</scope>
    <source>
        <strain evidence="2">ATCC30299</strain>
    </source>
</reference>
<protein>
    <submittedName>
        <fullName evidence="2">Uncharacterized protein</fullName>
    </submittedName>
</protein>
<evidence type="ECO:0000256" key="1">
    <source>
        <dbReference type="SAM" id="Coils"/>
    </source>
</evidence>
<comment type="caution">
    <text evidence="2">The sequence shown here is derived from an EMBL/GenBank/DDBJ whole genome shotgun (WGS) entry which is preliminary data.</text>
</comment>
<keyword evidence="3" id="KW-1185">Reference proteome</keyword>
<feature type="coiled-coil region" evidence="1">
    <location>
        <begin position="154"/>
        <end position="188"/>
    </location>
</feature>
<gene>
    <name evidence="2" type="ORF">BSTOLATCC_MIC36187</name>
</gene>
<organism evidence="2 3">
    <name type="scientific">Blepharisma stoltei</name>
    <dbReference type="NCBI Taxonomy" id="1481888"/>
    <lineage>
        <taxon>Eukaryota</taxon>
        <taxon>Sar</taxon>
        <taxon>Alveolata</taxon>
        <taxon>Ciliophora</taxon>
        <taxon>Postciliodesmatophora</taxon>
        <taxon>Heterotrichea</taxon>
        <taxon>Heterotrichida</taxon>
        <taxon>Blepharismidae</taxon>
        <taxon>Blepharisma</taxon>
    </lineage>
</organism>
<dbReference type="EMBL" id="CAJZBQ010000036">
    <property type="protein sequence ID" value="CAG9324395.1"/>
    <property type="molecule type" value="Genomic_DNA"/>
</dbReference>
<keyword evidence="1" id="KW-0175">Coiled coil</keyword>
<sequence length="503" mass="58078">MNASSKPRSRFYIELPSLLKSNVTRQVSTTSLFSLTAAPQKSLSAACSPSNALAYESEDEDRDAVEKLDFKEKEGQIDFIQSIQEAKATLQKRVSGEDLVEGHILERKYRNRLPNLAKKKKGIDSPKFTARQRMTKKHEDEGFKDKCRYFKLYEEELEKTYEKLLRDLSQIHRKREDLRRECLDIKKQSVIIAAEIEKIKSQIAAQETKEMRRKKRTQEEFAEWTSRKGTLKDQLTKKQEEAAALAISIQEEISKRAEPLAYLDSQSTLIRKQLGAVKDAQISHYLSLLKEGKDTRSEGLSWIIKQLWRLNLAVSPDMFPNFLDNDAIHCIIFIAQKSLEADHLSEEIGKSERKGSCSLISNDKWNNIHARLFQLTKNVQTQRPKMVWDKASKQMVVIYEDENKPNEDETSKLKSATESKINDQQLQSIKEILKKTKELELQRLAQECMLSNYEGKFNITLKELLSAIAGVESLDRYMAVITKEQKQLKDRLESTKTFSFARS</sequence>
<name>A0AAU9JLP1_9CILI</name>
<accession>A0AAU9JLP1</accession>
<evidence type="ECO:0000313" key="3">
    <source>
        <dbReference type="Proteomes" id="UP001162131"/>
    </source>
</evidence>
<dbReference type="Proteomes" id="UP001162131">
    <property type="component" value="Unassembled WGS sequence"/>
</dbReference>
<evidence type="ECO:0000313" key="2">
    <source>
        <dbReference type="EMBL" id="CAG9324395.1"/>
    </source>
</evidence>
<dbReference type="AlphaFoldDB" id="A0AAU9JLP1"/>